<proteinExistence type="predicted"/>
<name>A0ABZ1BRY0_9FIRM</name>
<evidence type="ECO:0000313" key="1">
    <source>
        <dbReference type="EMBL" id="WRP15566.1"/>
    </source>
</evidence>
<dbReference type="EMBL" id="CP141614">
    <property type="protein sequence ID" value="WRP15566.1"/>
    <property type="molecule type" value="Genomic_DNA"/>
</dbReference>
<accession>A0ABZ1BRY0</accession>
<reference evidence="2" key="1">
    <citation type="submission" date="2023-12" db="EMBL/GenBank/DDBJ databases">
        <title>Novel isolates from deep terrestrial aquifers shed light on the physiology and ecology of the class Limnochordia.</title>
        <authorList>
            <person name="Karnachuk O.V."/>
            <person name="Lukina A.P."/>
            <person name="Avakyan M.R."/>
            <person name="Kadnikov V."/>
            <person name="Begmatov S."/>
            <person name="Beletsky A.V."/>
            <person name="Mardanov A.V."/>
            <person name="Ravin N.V."/>
        </authorList>
    </citation>
    <scope>NUCLEOTIDE SEQUENCE [LARGE SCALE GENOMIC DNA]</scope>
    <source>
        <strain evidence="2">LN</strain>
    </source>
</reference>
<protein>
    <submittedName>
        <fullName evidence="1">Uncharacterized protein</fullName>
    </submittedName>
</protein>
<dbReference type="RefSeq" id="WP_324669972.1">
    <property type="nucleotide sequence ID" value="NZ_CP141614.1"/>
</dbReference>
<evidence type="ECO:0000313" key="2">
    <source>
        <dbReference type="Proteomes" id="UP001333102"/>
    </source>
</evidence>
<organism evidence="1 2">
    <name type="scientific">Geochorda subterranea</name>
    <dbReference type="NCBI Taxonomy" id="3109564"/>
    <lineage>
        <taxon>Bacteria</taxon>
        <taxon>Bacillati</taxon>
        <taxon>Bacillota</taxon>
        <taxon>Limnochordia</taxon>
        <taxon>Limnochordales</taxon>
        <taxon>Geochordaceae</taxon>
        <taxon>Geochorda</taxon>
    </lineage>
</organism>
<gene>
    <name evidence="1" type="ORF">VLY81_05230</name>
</gene>
<keyword evidence="2" id="KW-1185">Reference proteome</keyword>
<sequence>MMDNLTITASGQVLIQEDPGDSPYLATIWSYDIATWALAAVAQHDPARFREGGESFLTEDEESSGIVDVSEILGDGWVLLVVQAHYDHGDPELVEGGQLLAMRVPRR</sequence>
<dbReference type="Proteomes" id="UP001333102">
    <property type="component" value="Chromosome"/>
</dbReference>